<dbReference type="InterPro" id="IPR036412">
    <property type="entry name" value="HAD-like_sf"/>
</dbReference>
<dbReference type="PANTHER" id="PTHR43434:SF24">
    <property type="entry name" value="HYDROLASE-RELATED"/>
    <property type="match status" value="1"/>
</dbReference>
<dbReference type="SFLD" id="SFLDG01135">
    <property type="entry name" value="C1.5.6:_HAD__Beta-PGM__Phospha"/>
    <property type="match status" value="1"/>
</dbReference>
<sequence>MSKRYQLVIFDWDGTLVDSAARICHCLSLAAEESGLEILATDQYRDIIGLGLPEAFRKLYPEVQDSDTLERMRERYSHHFLSLEASPSAFYERVEEGLESLWRSPVKTAVATGKSRRGLDRVLDKQGWHTSFDVTRCADETQSKPHPQMLLEILEQTGVSPCEAVMVGDTEYDMEMALRAGVDAIAMGYGAHSIDRLTGYNPVLTAHHFDEVMTFLTPSVTT</sequence>
<dbReference type="AlphaFoldDB" id="A0A3P3VSM9"/>
<reference evidence="1 2" key="1">
    <citation type="submission" date="2018-08" db="EMBL/GenBank/DDBJ databases">
        <authorList>
            <person name="Khan S.A."/>
        </authorList>
    </citation>
    <scope>NUCLEOTIDE SEQUENCE [LARGE SCALE GENOMIC DNA]</scope>
    <source>
        <strain evidence="1 2">GTF-13</strain>
    </source>
</reference>
<dbReference type="InterPro" id="IPR006439">
    <property type="entry name" value="HAD-SF_hydro_IA"/>
</dbReference>
<dbReference type="InterPro" id="IPR050155">
    <property type="entry name" value="HAD-like_hydrolase_sf"/>
</dbReference>
<dbReference type="SFLD" id="SFLDG01129">
    <property type="entry name" value="C1.5:_HAD__Beta-PGM__Phosphata"/>
    <property type="match status" value="1"/>
</dbReference>
<dbReference type="SUPFAM" id="SSF56784">
    <property type="entry name" value="HAD-like"/>
    <property type="match status" value="1"/>
</dbReference>
<dbReference type="GO" id="GO:0008967">
    <property type="term" value="F:phosphoglycolate phosphatase activity"/>
    <property type="evidence" value="ECO:0007669"/>
    <property type="project" value="TreeGrafter"/>
</dbReference>
<evidence type="ECO:0000313" key="2">
    <source>
        <dbReference type="Proteomes" id="UP000280792"/>
    </source>
</evidence>
<dbReference type="Proteomes" id="UP000280792">
    <property type="component" value="Unassembled WGS sequence"/>
</dbReference>
<evidence type="ECO:0000313" key="1">
    <source>
        <dbReference type="EMBL" id="RRJ84696.1"/>
    </source>
</evidence>
<dbReference type="PANTHER" id="PTHR43434">
    <property type="entry name" value="PHOSPHOGLYCOLATE PHOSPHATASE"/>
    <property type="match status" value="1"/>
</dbReference>
<dbReference type="InterPro" id="IPR023198">
    <property type="entry name" value="PGP-like_dom2"/>
</dbReference>
<dbReference type="InterPro" id="IPR023214">
    <property type="entry name" value="HAD_sf"/>
</dbReference>
<dbReference type="Gene3D" id="1.10.150.240">
    <property type="entry name" value="Putative phosphatase, domain 2"/>
    <property type="match status" value="1"/>
</dbReference>
<dbReference type="InterPro" id="IPR041492">
    <property type="entry name" value="HAD_2"/>
</dbReference>
<gene>
    <name evidence="1" type="ORF">D0544_06230</name>
</gene>
<accession>A0A3P3VSM9</accession>
<dbReference type="GO" id="GO:0006281">
    <property type="term" value="P:DNA repair"/>
    <property type="evidence" value="ECO:0007669"/>
    <property type="project" value="TreeGrafter"/>
</dbReference>
<dbReference type="GO" id="GO:0005829">
    <property type="term" value="C:cytosol"/>
    <property type="evidence" value="ECO:0007669"/>
    <property type="project" value="TreeGrafter"/>
</dbReference>
<name>A0A3P3VSM9_9GAMM</name>
<dbReference type="RefSeq" id="WP_125015126.1">
    <property type="nucleotide sequence ID" value="NZ_QWEZ01000001.1"/>
</dbReference>
<dbReference type="EMBL" id="QWEZ01000001">
    <property type="protein sequence ID" value="RRJ84696.1"/>
    <property type="molecule type" value="Genomic_DNA"/>
</dbReference>
<dbReference type="Gene3D" id="3.40.50.1000">
    <property type="entry name" value="HAD superfamily/HAD-like"/>
    <property type="match status" value="1"/>
</dbReference>
<protein>
    <submittedName>
        <fullName evidence="1">HAD family hydrolase</fullName>
    </submittedName>
</protein>
<dbReference type="NCBIfam" id="TIGR01549">
    <property type="entry name" value="HAD-SF-IA-v1"/>
    <property type="match status" value="1"/>
</dbReference>
<comment type="caution">
    <text evidence="1">The sequence shown here is derived from an EMBL/GenBank/DDBJ whole genome shotgun (WGS) entry which is preliminary data.</text>
</comment>
<keyword evidence="1" id="KW-0378">Hydrolase</keyword>
<dbReference type="Pfam" id="PF13419">
    <property type="entry name" value="HAD_2"/>
    <property type="match status" value="1"/>
</dbReference>
<reference evidence="1 2" key="2">
    <citation type="submission" date="2018-12" db="EMBL/GenBank/DDBJ databases">
        <title>Simiduia agarivorans gen. nov., sp. nov., a marine, agarolytic bacterium isolated from shallow coastal water from Keelung, Taiwan.</title>
        <authorList>
            <person name="Shieh W.Y."/>
        </authorList>
    </citation>
    <scope>NUCLEOTIDE SEQUENCE [LARGE SCALE GENOMIC DNA]</scope>
    <source>
        <strain evidence="1 2">GTF-13</strain>
    </source>
</reference>
<organism evidence="1 2">
    <name type="scientific">Aestuariirhabdus litorea</name>
    <dbReference type="NCBI Taxonomy" id="2528527"/>
    <lineage>
        <taxon>Bacteria</taxon>
        <taxon>Pseudomonadati</taxon>
        <taxon>Pseudomonadota</taxon>
        <taxon>Gammaproteobacteria</taxon>
        <taxon>Oceanospirillales</taxon>
        <taxon>Aestuariirhabdaceae</taxon>
        <taxon>Aestuariirhabdus</taxon>
    </lineage>
</organism>
<proteinExistence type="predicted"/>
<dbReference type="SFLD" id="SFLDS00003">
    <property type="entry name" value="Haloacid_Dehalogenase"/>
    <property type="match status" value="1"/>
</dbReference>
<keyword evidence="2" id="KW-1185">Reference proteome</keyword>